<gene>
    <name evidence="2" type="ORF">DS957_003525</name>
</gene>
<dbReference type="AlphaFoldDB" id="A0A8B3DK30"/>
<evidence type="ECO:0000313" key="2">
    <source>
        <dbReference type="EMBL" id="RIW17853.1"/>
    </source>
</evidence>
<reference evidence="2 3" key="1">
    <citation type="submission" date="2018-08" db="EMBL/GenBank/DDBJ databases">
        <title>Vibrio harveyi strains pathogenic to white snook Centropomus viridis Lockington (1877) and potential probiotic bacteria.</title>
        <authorList>
            <person name="Soto-Rodriguez S."/>
            <person name="Gomez-Gil B."/>
            <person name="Lozano-Olvera R."/>
        </authorList>
    </citation>
    <scope>NUCLEOTIDE SEQUENCE [LARGE SCALE GENOMIC DNA]</scope>
    <source>
        <strain evidence="2 3">CAIM 1508</strain>
    </source>
</reference>
<sequence length="212" mass="24237">MITMSKEIQQFDSLGLDYETLETATNCKVLSVGVVPFNKGEQASFDELRNRESSLYVKFLLSGQEKYDLVESEDTLIWWEKQGEAARFVIQPADHDLELPEAMQLIADHIIKWVQPIVRNGSSLYARGYDFDGGITLNLFEVTGVESPIKHYNRLRCIRTAIDELAGTNTGYTDTPKPEHMIPHHSLHDISWDIAELVVLQRRQQQFLKGVK</sequence>
<evidence type="ECO:0000313" key="3">
    <source>
        <dbReference type="Proteomes" id="UP000253437"/>
    </source>
</evidence>
<accession>A0A8B3DK30</accession>
<evidence type="ECO:0000259" key="1">
    <source>
        <dbReference type="Pfam" id="PF16473"/>
    </source>
</evidence>
<dbReference type="Pfam" id="PF16473">
    <property type="entry name" value="Rv2179c-like"/>
    <property type="match status" value="1"/>
</dbReference>
<organism evidence="2 3">
    <name type="scientific">Vibrio harveyi</name>
    <name type="common">Beneckea harveyi</name>
    <dbReference type="NCBI Taxonomy" id="669"/>
    <lineage>
        <taxon>Bacteria</taxon>
        <taxon>Pseudomonadati</taxon>
        <taxon>Pseudomonadota</taxon>
        <taxon>Gammaproteobacteria</taxon>
        <taxon>Vibrionales</taxon>
        <taxon>Vibrionaceae</taxon>
        <taxon>Vibrio</taxon>
    </lineage>
</organism>
<feature type="domain" description="3'-5' exoribonuclease Rv2179c-like" evidence="1">
    <location>
        <begin position="14"/>
        <end position="191"/>
    </location>
</feature>
<dbReference type="Proteomes" id="UP000253437">
    <property type="component" value="Unassembled WGS sequence"/>
</dbReference>
<dbReference type="EMBL" id="QOUW02000007">
    <property type="protein sequence ID" value="RIW17853.1"/>
    <property type="molecule type" value="Genomic_DNA"/>
</dbReference>
<protein>
    <recommendedName>
        <fullName evidence="1">3'-5' exoribonuclease Rv2179c-like domain-containing protein</fullName>
    </recommendedName>
</protein>
<name>A0A8B3DK30_VIBHA</name>
<comment type="caution">
    <text evidence="2">The sequence shown here is derived from an EMBL/GenBank/DDBJ whole genome shotgun (WGS) entry which is preliminary data.</text>
</comment>
<proteinExistence type="predicted"/>
<dbReference type="InterPro" id="IPR033390">
    <property type="entry name" value="Rv2179c-like"/>
</dbReference>